<dbReference type="RefSeq" id="WP_198829889.1">
    <property type="nucleotide sequence ID" value="NZ_CP066308.1"/>
</dbReference>
<proteinExistence type="predicted"/>
<name>A0A7T5EPI6_9BACL</name>
<evidence type="ECO:0000313" key="4">
    <source>
        <dbReference type="Proteomes" id="UP000677234"/>
    </source>
</evidence>
<accession>A0A7T5EPI6</accession>
<dbReference type="KEGG" id="bcop:JD108_11240"/>
<organism evidence="1 3">
    <name type="scientific">Brevibacillus composti</name>
    <dbReference type="NCBI Taxonomy" id="2796470"/>
    <lineage>
        <taxon>Bacteria</taxon>
        <taxon>Bacillati</taxon>
        <taxon>Bacillota</taxon>
        <taxon>Bacilli</taxon>
        <taxon>Bacillales</taxon>
        <taxon>Paenibacillaceae</taxon>
        <taxon>Brevibacillus</taxon>
    </lineage>
</organism>
<evidence type="ECO:0000313" key="1">
    <source>
        <dbReference type="EMBL" id="QQE76389.1"/>
    </source>
</evidence>
<evidence type="ECO:0000313" key="2">
    <source>
        <dbReference type="EMBL" id="QUO43416.1"/>
    </source>
</evidence>
<dbReference type="PANTHER" id="PTHR47473">
    <property type="entry name" value="BTA1P"/>
    <property type="match status" value="1"/>
</dbReference>
<protein>
    <submittedName>
        <fullName evidence="1">DUF3419 family protein</fullName>
    </submittedName>
</protein>
<evidence type="ECO:0000313" key="3">
    <source>
        <dbReference type="Proteomes" id="UP000595847"/>
    </source>
</evidence>
<sequence>MTAIYFAQIREDSRVELALSERFSPRRIAAIGSGGCTAFSLLCDDVDIIYAIDQNPAQAALIECKKAALAVLTREEYLAFLGETKGADRLETYARLRVELPPYARSFWDEHPGLIAQGLNHCGATERFYRFIGDNLRHNVYGDEVWQELLSCRTVEEQIAFSRRYLQSETWRTAVRILLSKTTHLQFFPAFMFAQAGEQDFGLFFESMFQRELQARPLAGNYFFTQLLYAAYAWEHPDGAPAYLTEEGYAAARRNLHKLAVLPVALQDAEPELQAIDAFYLSNVFDWATAPQRDAIARTLLQTKAPEAVLLYRNMLASPALPALLQDRFTLDESLSQEMTALERSMMYRQLTVGRLA</sequence>
<reference evidence="2" key="2">
    <citation type="submission" date="2021-04" db="EMBL/GenBank/DDBJ databases">
        <title>Brevibacillus composti FJAT-54423, complete genome.</title>
        <authorList>
            <person name="Tang R."/>
        </authorList>
    </citation>
    <scope>NUCLEOTIDE SEQUENCE</scope>
    <source>
        <strain evidence="2">FJAT-54424</strain>
    </source>
</reference>
<keyword evidence="4" id="KW-1185">Reference proteome</keyword>
<dbReference type="InterPro" id="IPR021829">
    <property type="entry name" value="DUF3419"/>
</dbReference>
<reference evidence="1 3" key="1">
    <citation type="submission" date="2020-12" db="EMBL/GenBank/DDBJ databases">
        <title>strain FJAT-54423T represents a novel species of the genus Brevibacillus.</title>
        <authorList>
            <person name="Tang R."/>
        </authorList>
    </citation>
    <scope>NUCLEOTIDE SEQUENCE [LARGE SCALE GENOMIC DNA]</scope>
    <source>
        <strain evidence="1 3">FJAT-54423</strain>
    </source>
</reference>
<dbReference type="Proteomes" id="UP000677234">
    <property type="component" value="Chromosome"/>
</dbReference>
<dbReference type="AlphaFoldDB" id="A0A7T5EPI6"/>
<gene>
    <name evidence="1" type="ORF">JD108_11240</name>
    <name evidence="2" type="ORF">KDJ56_10925</name>
</gene>
<dbReference type="EMBL" id="CP066308">
    <property type="protein sequence ID" value="QQE76389.1"/>
    <property type="molecule type" value="Genomic_DNA"/>
</dbReference>
<dbReference type="PANTHER" id="PTHR47473:SF1">
    <property type="entry name" value="METHYLTRANSFERASE DOMAIN-CONTAINING PROTEIN"/>
    <property type="match status" value="1"/>
</dbReference>
<dbReference type="Pfam" id="PF11899">
    <property type="entry name" value="DUF3419"/>
    <property type="match status" value="1"/>
</dbReference>
<dbReference type="Proteomes" id="UP000595847">
    <property type="component" value="Chromosome"/>
</dbReference>
<dbReference type="EMBL" id="CP073708">
    <property type="protein sequence ID" value="QUO43416.1"/>
    <property type="molecule type" value="Genomic_DNA"/>
</dbReference>